<name>A0ABD2ZBR2_9GENT</name>
<dbReference type="CDD" id="cd22275">
    <property type="entry name" value="DPBB_EXPB_N"/>
    <property type="match status" value="1"/>
</dbReference>
<dbReference type="PROSITE" id="PS50842">
    <property type="entry name" value="EXPANSIN_EG45"/>
    <property type="match status" value="1"/>
</dbReference>
<reference evidence="7 8" key="1">
    <citation type="submission" date="2024-11" db="EMBL/GenBank/DDBJ databases">
        <title>A near-complete genome assembly of Cinchona calisaya.</title>
        <authorList>
            <person name="Lian D.C."/>
            <person name="Zhao X.W."/>
            <person name="Wei L."/>
        </authorList>
    </citation>
    <scope>NUCLEOTIDE SEQUENCE [LARGE SCALE GENOMIC DNA]</scope>
    <source>
        <tissue evidence="7">Nenye</tissue>
    </source>
</reference>
<evidence type="ECO:0000259" key="5">
    <source>
        <dbReference type="PROSITE" id="PS50842"/>
    </source>
</evidence>
<dbReference type="InterPro" id="IPR036908">
    <property type="entry name" value="RlpA-like_sf"/>
</dbReference>
<feature type="domain" description="Expansin-like CBD" evidence="6">
    <location>
        <begin position="177"/>
        <end position="259"/>
    </location>
</feature>
<feature type="signal peptide" evidence="4">
    <location>
        <begin position="1"/>
        <end position="26"/>
    </location>
</feature>
<dbReference type="GO" id="GO:0005576">
    <property type="term" value="C:extracellular region"/>
    <property type="evidence" value="ECO:0007669"/>
    <property type="project" value="UniProtKB-SubCell"/>
</dbReference>
<dbReference type="Gene3D" id="2.40.40.10">
    <property type="entry name" value="RlpA-like domain"/>
    <property type="match status" value="1"/>
</dbReference>
<dbReference type="InterPro" id="IPR007118">
    <property type="entry name" value="Expan_Lol_pI"/>
</dbReference>
<dbReference type="GO" id="GO:0009653">
    <property type="term" value="P:anatomical structure morphogenesis"/>
    <property type="evidence" value="ECO:0007669"/>
    <property type="project" value="UniProtKB-ARBA"/>
</dbReference>
<gene>
    <name evidence="7" type="ORF">ACH5RR_023816</name>
</gene>
<dbReference type="SUPFAM" id="SSF49590">
    <property type="entry name" value="PHL pollen allergen"/>
    <property type="match status" value="1"/>
</dbReference>
<keyword evidence="8" id="KW-1185">Reference proteome</keyword>
<evidence type="ECO:0000256" key="3">
    <source>
        <dbReference type="RuleBase" id="RU003460"/>
    </source>
</evidence>
<dbReference type="InterPro" id="IPR005795">
    <property type="entry name" value="LolPI"/>
</dbReference>
<sequence length="263" mass="27941">MAPSIPKISLLLTFVALSSLVMTVKSLNFSQSLAFAPAVATFFGDPNGAGSNGGACGFEDAVGKPPYSSRVSAGNQALFKQGKGCGTCYSVLCTTASNSACSGSAVRVVITDQCPGSCDNDPVHFDLSGTAFGALAKPGLANQLRNAGRINILFQRVPCNYGNQKILFHVDRGSNPFFFAFVIEFENGDGDLASVEIQQAGSNQFLRTQQNFGASYKINSGQPLKGPFSIRLTQIESRRSIVAQNVIPANWKPGDFFLSRVNF</sequence>
<proteinExistence type="inferred from homology"/>
<dbReference type="PANTHER" id="PTHR31692">
    <property type="entry name" value="EXPANSIN-B3"/>
    <property type="match status" value="1"/>
</dbReference>
<dbReference type="EMBL" id="JBJUIK010000010">
    <property type="protein sequence ID" value="KAL3516914.1"/>
    <property type="molecule type" value="Genomic_DNA"/>
</dbReference>
<dbReference type="InterPro" id="IPR009009">
    <property type="entry name" value="RlpA-like_DPBB"/>
</dbReference>
<dbReference type="PRINTS" id="PR01225">
    <property type="entry name" value="EXPANSNFAMLY"/>
</dbReference>
<keyword evidence="2" id="KW-0964">Secreted</keyword>
<keyword evidence="4" id="KW-0732">Signal</keyword>
<comment type="subcellular location">
    <subcellularLocation>
        <location evidence="1">Secreted</location>
    </subcellularLocation>
</comment>
<dbReference type="InterPro" id="IPR007112">
    <property type="entry name" value="Expansin/allergen_DPBB_dom"/>
</dbReference>
<evidence type="ECO:0000259" key="6">
    <source>
        <dbReference type="PROSITE" id="PS50843"/>
    </source>
</evidence>
<evidence type="ECO:0000256" key="4">
    <source>
        <dbReference type="SAM" id="SignalP"/>
    </source>
</evidence>
<comment type="caution">
    <text evidence="7">The sequence shown here is derived from an EMBL/GenBank/DDBJ whole genome shotgun (WGS) entry which is preliminary data.</text>
</comment>
<feature type="domain" description="Expansin-like EG45" evidence="5">
    <location>
        <begin position="53"/>
        <end position="164"/>
    </location>
</feature>
<evidence type="ECO:0000313" key="7">
    <source>
        <dbReference type="EMBL" id="KAL3516914.1"/>
    </source>
</evidence>
<dbReference type="Proteomes" id="UP001630127">
    <property type="component" value="Unassembled WGS sequence"/>
</dbReference>
<dbReference type="PRINTS" id="PR00829">
    <property type="entry name" value="LOLP1ALLERGN"/>
</dbReference>
<dbReference type="Gene3D" id="2.60.40.760">
    <property type="entry name" value="Expansin, cellulose-binding-like domain"/>
    <property type="match status" value="1"/>
</dbReference>
<dbReference type="AlphaFoldDB" id="A0ABD2ZBR2"/>
<dbReference type="InterPro" id="IPR036749">
    <property type="entry name" value="Expansin_CBD_sf"/>
</dbReference>
<dbReference type="PROSITE" id="PS50843">
    <property type="entry name" value="EXPANSIN_CBD"/>
    <property type="match status" value="1"/>
</dbReference>
<dbReference type="PANTHER" id="PTHR31692:SF127">
    <property type="entry name" value="EXPANSIN-B5-LIKE"/>
    <property type="match status" value="1"/>
</dbReference>
<dbReference type="InterPro" id="IPR007117">
    <property type="entry name" value="Expansin_CBD"/>
</dbReference>
<accession>A0ABD2ZBR2</accession>
<dbReference type="Pfam" id="PF03330">
    <property type="entry name" value="DPBB_1"/>
    <property type="match status" value="1"/>
</dbReference>
<comment type="similarity">
    <text evidence="3">Belongs to the expansin family.</text>
</comment>
<dbReference type="SUPFAM" id="SSF50685">
    <property type="entry name" value="Barwin-like endoglucanases"/>
    <property type="match status" value="1"/>
</dbReference>
<evidence type="ECO:0000313" key="8">
    <source>
        <dbReference type="Proteomes" id="UP001630127"/>
    </source>
</evidence>
<organism evidence="7 8">
    <name type="scientific">Cinchona calisaya</name>
    <dbReference type="NCBI Taxonomy" id="153742"/>
    <lineage>
        <taxon>Eukaryota</taxon>
        <taxon>Viridiplantae</taxon>
        <taxon>Streptophyta</taxon>
        <taxon>Embryophyta</taxon>
        <taxon>Tracheophyta</taxon>
        <taxon>Spermatophyta</taxon>
        <taxon>Magnoliopsida</taxon>
        <taxon>eudicotyledons</taxon>
        <taxon>Gunneridae</taxon>
        <taxon>Pentapetalae</taxon>
        <taxon>asterids</taxon>
        <taxon>lamiids</taxon>
        <taxon>Gentianales</taxon>
        <taxon>Rubiaceae</taxon>
        <taxon>Cinchonoideae</taxon>
        <taxon>Cinchoneae</taxon>
        <taxon>Cinchona</taxon>
    </lineage>
</organism>
<feature type="chain" id="PRO_5044835572" evidence="4">
    <location>
        <begin position="27"/>
        <end position="263"/>
    </location>
</feature>
<dbReference type="SMART" id="SM00837">
    <property type="entry name" value="DPBB_1"/>
    <property type="match status" value="1"/>
</dbReference>
<dbReference type="Pfam" id="PF01357">
    <property type="entry name" value="Expansin_C"/>
    <property type="match status" value="1"/>
</dbReference>
<evidence type="ECO:0000256" key="1">
    <source>
        <dbReference type="ARBA" id="ARBA00004613"/>
    </source>
</evidence>
<evidence type="ECO:0000256" key="2">
    <source>
        <dbReference type="ARBA" id="ARBA00022525"/>
    </source>
</evidence>
<protein>
    <submittedName>
        <fullName evidence="7">Uncharacterized protein</fullName>
    </submittedName>
</protein>